<evidence type="ECO:0000256" key="4">
    <source>
        <dbReference type="ARBA" id="ARBA00022837"/>
    </source>
</evidence>
<dbReference type="FunFam" id="1.10.238.10:FF:000009">
    <property type="entry name" value="Visinin-like protein 1"/>
    <property type="match status" value="1"/>
</dbReference>
<comment type="similarity">
    <text evidence="1">Belongs to the recoverin family.</text>
</comment>
<dbReference type="OrthoDB" id="191686at2759"/>
<dbReference type="EMBL" id="REGN01004101">
    <property type="protein sequence ID" value="RNA19095.1"/>
    <property type="molecule type" value="Genomic_DNA"/>
</dbReference>
<dbReference type="Pfam" id="PF13499">
    <property type="entry name" value="EF-hand_7"/>
    <property type="match status" value="1"/>
</dbReference>
<keyword evidence="3" id="KW-0677">Repeat</keyword>
<evidence type="ECO:0000256" key="3">
    <source>
        <dbReference type="ARBA" id="ARBA00022737"/>
    </source>
</evidence>
<evidence type="ECO:0000313" key="7">
    <source>
        <dbReference type="Proteomes" id="UP000276133"/>
    </source>
</evidence>
<proteinExistence type="inferred from homology"/>
<dbReference type="InterPro" id="IPR011992">
    <property type="entry name" value="EF-hand-dom_pair"/>
</dbReference>
<evidence type="ECO:0000259" key="5">
    <source>
        <dbReference type="PROSITE" id="PS50222"/>
    </source>
</evidence>
<dbReference type="InterPro" id="IPR018247">
    <property type="entry name" value="EF_Hand_1_Ca_BS"/>
</dbReference>
<dbReference type="PANTHER" id="PTHR23055">
    <property type="entry name" value="CALCIUM BINDING PROTEINS"/>
    <property type="match status" value="1"/>
</dbReference>
<dbReference type="PROSITE" id="PS50222">
    <property type="entry name" value="EF_HAND_2"/>
    <property type="match status" value="3"/>
</dbReference>
<evidence type="ECO:0000256" key="1">
    <source>
        <dbReference type="ARBA" id="ARBA00006049"/>
    </source>
</evidence>
<gene>
    <name evidence="6" type="ORF">BpHYR1_049258</name>
</gene>
<protein>
    <submittedName>
        <fullName evidence="6">Neuronal calcium sensor 2</fullName>
    </submittedName>
</protein>
<keyword evidence="4" id="KW-0106">Calcium</keyword>
<dbReference type="PRINTS" id="PR00450">
    <property type="entry name" value="RECOVERIN"/>
</dbReference>
<dbReference type="Gene3D" id="1.10.238.10">
    <property type="entry name" value="EF-hand"/>
    <property type="match status" value="1"/>
</dbReference>
<dbReference type="InterPro" id="IPR028846">
    <property type="entry name" value="Recoverin"/>
</dbReference>
<name>A0A3M7R788_BRAPC</name>
<dbReference type="GO" id="GO:0005509">
    <property type="term" value="F:calcium ion binding"/>
    <property type="evidence" value="ECO:0007669"/>
    <property type="project" value="InterPro"/>
</dbReference>
<dbReference type="STRING" id="10195.A0A3M7R788"/>
<feature type="domain" description="EF-hand" evidence="5">
    <location>
        <begin position="67"/>
        <end position="102"/>
    </location>
</feature>
<feature type="domain" description="EF-hand" evidence="5">
    <location>
        <begin position="149"/>
        <end position="184"/>
    </location>
</feature>
<dbReference type="Pfam" id="PF00036">
    <property type="entry name" value="EF-hand_1"/>
    <property type="match status" value="1"/>
</dbReference>
<comment type="caution">
    <text evidence="6">The sequence shown here is derived from an EMBL/GenBank/DDBJ whole genome shotgun (WGS) entry which is preliminary data.</text>
</comment>
<dbReference type="SUPFAM" id="SSF47473">
    <property type="entry name" value="EF-hand"/>
    <property type="match status" value="1"/>
</dbReference>
<dbReference type="PANTHER" id="PTHR23055:SF69">
    <property type="entry name" value="NEURONAL CALCIUM SENSOR 2"/>
    <property type="match status" value="1"/>
</dbReference>
<sequence length="192" mass="22041">MGNKSGKKKKDPTVLTEEEIQMLLANTKYTREQIIQWHNGFLKDCPKGELDKKKFTEVYKEFYPQGKADKFCGQVFQVFDTDHSGKIDFTEFLIAISVSAQGDVRKKLSLAFQMYDSNRNGKIDKKEMQKIIIAIYDLLGETNRKGDNDPKQRVEAIFRKLDRDNNGSLSEEEFVDGCLNDPILMNFLAPNA</sequence>
<reference evidence="6 7" key="1">
    <citation type="journal article" date="2018" name="Sci. Rep.">
        <title>Genomic signatures of local adaptation to the degree of environmental predictability in rotifers.</title>
        <authorList>
            <person name="Franch-Gras L."/>
            <person name="Hahn C."/>
            <person name="Garcia-Roger E.M."/>
            <person name="Carmona M.J."/>
            <person name="Serra M."/>
            <person name="Gomez A."/>
        </authorList>
    </citation>
    <scope>NUCLEOTIDE SEQUENCE [LARGE SCALE GENOMIC DNA]</scope>
    <source>
        <strain evidence="6">HYR1</strain>
    </source>
</reference>
<feature type="domain" description="EF-hand" evidence="5">
    <location>
        <begin position="103"/>
        <end position="138"/>
    </location>
</feature>
<dbReference type="PROSITE" id="PS00018">
    <property type="entry name" value="EF_HAND_1"/>
    <property type="match status" value="3"/>
</dbReference>
<dbReference type="Proteomes" id="UP000276133">
    <property type="component" value="Unassembled WGS sequence"/>
</dbReference>
<evidence type="ECO:0000256" key="2">
    <source>
        <dbReference type="ARBA" id="ARBA00022723"/>
    </source>
</evidence>
<keyword evidence="2" id="KW-0479">Metal-binding</keyword>
<evidence type="ECO:0000313" key="6">
    <source>
        <dbReference type="EMBL" id="RNA19095.1"/>
    </source>
</evidence>
<dbReference type="InterPro" id="IPR002048">
    <property type="entry name" value="EF_hand_dom"/>
</dbReference>
<accession>A0A3M7R788</accession>
<keyword evidence="7" id="KW-1185">Reference proteome</keyword>
<organism evidence="6 7">
    <name type="scientific">Brachionus plicatilis</name>
    <name type="common">Marine rotifer</name>
    <name type="synonym">Brachionus muelleri</name>
    <dbReference type="NCBI Taxonomy" id="10195"/>
    <lineage>
        <taxon>Eukaryota</taxon>
        <taxon>Metazoa</taxon>
        <taxon>Spiralia</taxon>
        <taxon>Gnathifera</taxon>
        <taxon>Rotifera</taxon>
        <taxon>Eurotatoria</taxon>
        <taxon>Monogononta</taxon>
        <taxon>Pseudotrocha</taxon>
        <taxon>Ploima</taxon>
        <taxon>Brachionidae</taxon>
        <taxon>Brachionus</taxon>
    </lineage>
</organism>
<dbReference type="SMART" id="SM00054">
    <property type="entry name" value="EFh"/>
    <property type="match status" value="3"/>
</dbReference>
<dbReference type="AlphaFoldDB" id="A0A3M7R788"/>